<dbReference type="AlphaFoldDB" id="A0A3E1QAK4"/>
<dbReference type="RefSeq" id="WP_117158133.1">
    <property type="nucleotide sequence ID" value="NZ_QVID01000001.1"/>
</dbReference>
<evidence type="ECO:0000313" key="2">
    <source>
        <dbReference type="Proteomes" id="UP000261082"/>
    </source>
</evidence>
<evidence type="ECO:0000313" key="1">
    <source>
        <dbReference type="EMBL" id="RFN59134.1"/>
    </source>
</evidence>
<proteinExistence type="predicted"/>
<evidence type="ECO:0008006" key="3">
    <source>
        <dbReference type="Google" id="ProtNLM"/>
    </source>
</evidence>
<reference evidence="1 2" key="1">
    <citation type="journal article" date="2007" name="Int. J. Syst. Evol. Microbiol.">
        <title>Marixanthomonas ophiurae gen. nov., sp. nov., a marine bacterium of the family Flavobacteriaceae isolated from a deep-sea brittle star.</title>
        <authorList>
            <person name="Romanenko L.A."/>
            <person name="Uchino M."/>
            <person name="Frolova G.M."/>
            <person name="Mikhailov V.V."/>
        </authorList>
    </citation>
    <scope>NUCLEOTIDE SEQUENCE [LARGE SCALE GENOMIC DNA]</scope>
    <source>
        <strain evidence="1 2">KMM 3046</strain>
    </source>
</reference>
<accession>A0A3E1QAK4</accession>
<gene>
    <name evidence="1" type="ORF">DZ858_03390</name>
</gene>
<keyword evidence="2" id="KW-1185">Reference proteome</keyword>
<dbReference type="Proteomes" id="UP000261082">
    <property type="component" value="Unassembled WGS sequence"/>
</dbReference>
<sequence>MKFQKLFFSILFLIAFSSVYSQYEKGDISLSIQGAPFITQDGPDDLGLMALATAEFFIIPKLSAGVSFFTTNNTVLKNESGTTIHSYGVVPSLQYYAFNKNKFNVFAQIGYGYGFEDLTRGYIENSALTVFNIGIGGNYNFSENWMLKLTIPYFKAQNVTIDAKAADGATAFIGIGYKL</sequence>
<dbReference type="EMBL" id="QVID01000001">
    <property type="protein sequence ID" value="RFN59134.1"/>
    <property type="molecule type" value="Genomic_DNA"/>
</dbReference>
<comment type="caution">
    <text evidence="1">The sequence shown here is derived from an EMBL/GenBank/DDBJ whole genome shotgun (WGS) entry which is preliminary data.</text>
</comment>
<dbReference type="Gene3D" id="2.40.160.20">
    <property type="match status" value="1"/>
</dbReference>
<name>A0A3E1QAK4_9FLAO</name>
<dbReference type="OrthoDB" id="1450254at2"/>
<protein>
    <recommendedName>
        <fullName evidence="3">Outer membrane protein beta-barrel domain-containing protein</fullName>
    </recommendedName>
</protein>
<organism evidence="1 2">
    <name type="scientific">Marixanthomonas ophiurae</name>
    <dbReference type="NCBI Taxonomy" id="387659"/>
    <lineage>
        <taxon>Bacteria</taxon>
        <taxon>Pseudomonadati</taxon>
        <taxon>Bacteroidota</taxon>
        <taxon>Flavobacteriia</taxon>
        <taxon>Flavobacteriales</taxon>
        <taxon>Flavobacteriaceae</taxon>
        <taxon>Marixanthomonas</taxon>
    </lineage>
</organism>
<dbReference type="SUPFAM" id="SSF56925">
    <property type="entry name" value="OMPA-like"/>
    <property type="match status" value="1"/>
</dbReference>
<dbReference type="InterPro" id="IPR011250">
    <property type="entry name" value="OMP/PagP_B-barrel"/>
</dbReference>